<evidence type="ECO:0000256" key="1">
    <source>
        <dbReference type="ARBA" id="ARBA00001936"/>
    </source>
</evidence>
<proteinExistence type="predicted"/>
<dbReference type="AlphaFoldDB" id="A0A934K9F5"/>
<evidence type="ECO:0000256" key="3">
    <source>
        <dbReference type="ARBA" id="ARBA00022723"/>
    </source>
</evidence>
<dbReference type="Pfam" id="PF00293">
    <property type="entry name" value="NUDIX"/>
    <property type="match status" value="1"/>
</dbReference>
<dbReference type="InterPro" id="IPR045121">
    <property type="entry name" value="CoAse"/>
</dbReference>
<accession>A0A934K9F5</accession>
<dbReference type="CDD" id="cd03426">
    <property type="entry name" value="NUDIX_CoAse_Nudt7"/>
    <property type="match status" value="1"/>
</dbReference>
<dbReference type="GO" id="GO:0046872">
    <property type="term" value="F:metal ion binding"/>
    <property type="evidence" value="ECO:0007669"/>
    <property type="project" value="UniProtKB-KW"/>
</dbReference>
<evidence type="ECO:0000313" key="8">
    <source>
        <dbReference type="EMBL" id="MBJ7600745.1"/>
    </source>
</evidence>
<dbReference type="RefSeq" id="WP_338204696.1">
    <property type="nucleotide sequence ID" value="NZ_JAEKNR010000217.1"/>
</dbReference>
<keyword evidence="5" id="KW-0460">Magnesium</keyword>
<dbReference type="Gene3D" id="3.90.79.10">
    <property type="entry name" value="Nucleoside Triphosphate Pyrophosphohydrolase"/>
    <property type="match status" value="1"/>
</dbReference>
<comment type="cofactor">
    <cofactor evidence="1">
        <name>Mn(2+)</name>
        <dbReference type="ChEBI" id="CHEBI:29035"/>
    </cofactor>
</comment>
<evidence type="ECO:0000256" key="4">
    <source>
        <dbReference type="ARBA" id="ARBA00022801"/>
    </source>
</evidence>
<keyword evidence="3" id="KW-0479">Metal-binding</keyword>
<keyword evidence="6" id="KW-0464">Manganese</keyword>
<evidence type="ECO:0000256" key="6">
    <source>
        <dbReference type="ARBA" id="ARBA00023211"/>
    </source>
</evidence>
<dbReference type="SUPFAM" id="SSF55811">
    <property type="entry name" value="Nudix"/>
    <property type="match status" value="1"/>
</dbReference>
<dbReference type="PROSITE" id="PS51462">
    <property type="entry name" value="NUDIX"/>
    <property type="match status" value="1"/>
</dbReference>
<keyword evidence="9" id="KW-1185">Reference proteome</keyword>
<dbReference type="PANTHER" id="PTHR12992">
    <property type="entry name" value="NUDIX HYDROLASE"/>
    <property type="match status" value="1"/>
</dbReference>
<dbReference type="GO" id="GO:0016787">
    <property type="term" value="F:hydrolase activity"/>
    <property type="evidence" value="ECO:0007669"/>
    <property type="project" value="UniProtKB-KW"/>
</dbReference>
<sequence length="222" mass="24030">MRRDSATDLAALEAALAARRAPHRSSLRERGEAEGGSFSLEGRIPAAVCVPLHEGSRGLEVWAIKRMASLRHHAREIAFPGGKPEPGDRDLADTALRETEEELGIPRARLRILGALTPAPTATSRFTLNPFVVRVEEGAEAIPDAGEVAALIRMPVGDFFAGRVPFRAVELGSGRRSPIFDFEVGSMYGASAHVLEELLLVLAELRGLPFPEPALTDEIPWQ</sequence>
<evidence type="ECO:0000256" key="5">
    <source>
        <dbReference type="ARBA" id="ARBA00022842"/>
    </source>
</evidence>
<comment type="caution">
    <text evidence="8">The sequence shown here is derived from an EMBL/GenBank/DDBJ whole genome shotgun (WGS) entry which is preliminary data.</text>
</comment>
<dbReference type="EMBL" id="JAEKNR010000217">
    <property type="protein sequence ID" value="MBJ7600745.1"/>
    <property type="molecule type" value="Genomic_DNA"/>
</dbReference>
<evidence type="ECO:0000256" key="2">
    <source>
        <dbReference type="ARBA" id="ARBA00001946"/>
    </source>
</evidence>
<keyword evidence="4" id="KW-0378">Hydrolase</keyword>
<evidence type="ECO:0000313" key="9">
    <source>
        <dbReference type="Proteomes" id="UP000612893"/>
    </source>
</evidence>
<gene>
    <name evidence="8" type="ORF">JF922_22080</name>
</gene>
<organism evidence="8 9">
    <name type="scientific">Candidatus Nephthysia bennettiae</name>
    <dbReference type="NCBI Taxonomy" id="3127016"/>
    <lineage>
        <taxon>Bacteria</taxon>
        <taxon>Bacillati</taxon>
        <taxon>Candidatus Dormiibacterota</taxon>
        <taxon>Candidatus Dormibacteria</taxon>
        <taxon>Candidatus Dormibacterales</taxon>
        <taxon>Candidatus Dormibacteraceae</taxon>
        <taxon>Candidatus Nephthysia</taxon>
    </lineage>
</organism>
<dbReference type="PANTHER" id="PTHR12992:SF11">
    <property type="entry name" value="MITOCHONDRIAL COENZYME A DIPHOSPHATASE NUDT8"/>
    <property type="match status" value="1"/>
</dbReference>
<feature type="domain" description="Nudix hydrolase" evidence="7">
    <location>
        <begin position="42"/>
        <end position="182"/>
    </location>
</feature>
<comment type="cofactor">
    <cofactor evidence="2">
        <name>Mg(2+)</name>
        <dbReference type="ChEBI" id="CHEBI:18420"/>
    </cofactor>
</comment>
<dbReference type="Proteomes" id="UP000612893">
    <property type="component" value="Unassembled WGS sequence"/>
</dbReference>
<protein>
    <submittedName>
        <fullName evidence="8">CoA pyrophosphatase</fullName>
    </submittedName>
</protein>
<dbReference type="InterPro" id="IPR000086">
    <property type="entry name" value="NUDIX_hydrolase_dom"/>
</dbReference>
<name>A0A934K9F5_9BACT</name>
<reference evidence="8" key="1">
    <citation type="submission" date="2020-10" db="EMBL/GenBank/DDBJ databases">
        <title>Ca. Dormibacterota MAGs.</title>
        <authorList>
            <person name="Montgomery K."/>
        </authorList>
    </citation>
    <scope>NUCLEOTIDE SEQUENCE [LARGE SCALE GENOMIC DNA]</scope>
    <source>
        <strain evidence="8">SC8812_S17_10</strain>
    </source>
</reference>
<evidence type="ECO:0000259" key="7">
    <source>
        <dbReference type="PROSITE" id="PS51462"/>
    </source>
</evidence>
<dbReference type="InterPro" id="IPR015797">
    <property type="entry name" value="NUDIX_hydrolase-like_dom_sf"/>
</dbReference>